<proteinExistence type="predicted"/>
<dbReference type="STRING" id="879212.DespoDRAFT_03703"/>
<protein>
    <recommendedName>
        <fullName evidence="1">Pvc16 N-terminal domain-containing protein</fullName>
    </recommendedName>
</protein>
<dbReference type="RefSeq" id="WP_004075648.1">
    <property type="nucleotide sequence ID" value="NZ_CM001488.1"/>
</dbReference>
<evidence type="ECO:0000313" key="3">
    <source>
        <dbReference type="Proteomes" id="UP000005778"/>
    </source>
</evidence>
<name>I5B7H9_9BACT</name>
<feature type="domain" description="Pvc16 N-terminal" evidence="1">
    <location>
        <begin position="9"/>
        <end position="178"/>
    </location>
</feature>
<keyword evidence="3" id="KW-1185">Reference proteome</keyword>
<dbReference type="InterPro" id="IPR025351">
    <property type="entry name" value="Pvc16_N"/>
</dbReference>
<reference evidence="2 3" key="1">
    <citation type="submission" date="2011-09" db="EMBL/GenBank/DDBJ databases">
        <authorList>
            <consortium name="US DOE Joint Genome Institute (JGI-PGF)"/>
            <person name="Lucas S."/>
            <person name="Han J."/>
            <person name="Lapidus A."/>
            <person name="Cheng J.-F."/>
            <person name="Goodwin L."/>
            <person name="Pitluck S."/>
            <person name="Peters L."/>
            <person name="Land M.L."/>
            <person name="Hauser L."/>
            <person name="Orellana R."/>
            <person name="Lovley D."/>
            <person name="Woyke T.J."/>
        </authorList>
    </citation>
    <scope>NUCLEOTIDE SEQUENCE [LARGE SCALE GENOMIC DNA]</scope>
    <source>
        <strain evidence="2 3">2ac9</strain>
    </source>
</reference>
<gene>
    <name evidence="2" type="ORF">DespoDRAFT_03703</name>
</gene>
<reference evidence="2 3" key="2">
    <citation type="submission" date="2012-02" db="EMBL/GenBank/DDBJ databases">
        <title>Improved High-Quality Draft sequence of Desulfobacter postgatei 2ac9.</title>
        <authorList>
            <consortium name="US DOE Joint Genome Institute"/>
            <person name="Lucas S."/>
            <person name="Han J."/>
            <person name="Lapidus A."/>
            <person name="Cheng J.-F."/>
            <person name="Goodwin L."/>
            <person name="Pitluck S."/>
            <person name="Peters L."/>
            <person name="Ovchinnikova G."/>
            <person name="Held B."/>
            <person name="Detter J.C."/>
            <person name="Han C."/>
            <person name="Tapia R."/>
            <person name="Land M."/>
            <person name="Hauser L."/>
            <person name="Kyrpides N."/>
            <person name="Ivanova N."/>
            <person name="Pagani I."/>
            <person name="Orellana R."/>
            <person name="Lovley D."/>
            <person name="Woyke T."/>
        </authorList>
    </citation>
    <scope>NUCLEOTIDE SEQUENCE [LARGE SCALE GENOMIC DNA]</scope>
    <source>
        <strain evidence="2 3">2ac9</strain>
    </source>
</reference>
<dbReference type="eggNOG" id="ENOG502ZC8H">
    <property type="taxonomic scope" value="Bacteria"/>
</dbReference>
<accession>I5B7H9</accession>
<sequence>MASNSAIRDVTSTLLSLLGSEMSTPNLEVTATSPKSISLDTDHLINIFLYQVTENPFAKNQPPLVRGATGTTRGPLSLNLYYLITPYVTDTVSTLDEHLILGDALRVLYDHAVVGGTMLQGDLAGTGTQITLGLCRMNLEEQTRIWNALQIPYRLSVSYEAKVVFIDSETDWDVRRVTTMETRYGTY</sequence>
<dbReference type="HOGENOM" id="CLU_116582_0_0_7"/>
<dbReference type="AlphaFoldDB" id="I5B7H9"/>
<dbReference type="Proteomes" id="UP000005778">
    <property type="component" value="Chromosome"/>
</dbReference>
<dbReference type="OrthoDB" id="527247at2"/>
<dbReference type="Pfam" id="PF14065">
    <property type="entry name" value="Pvc16_N"/>
    <property type="match status" value="1"/>
</dbReference>
<organism evidence="2 3">
    <name type="scientific">Desulfobacter postgatei 2ac9</name>
    <dbReference type="NCBI Taxonomy" id="879212"/>
    <lineage>
        <taxon>Bacteria</taxon>
        <taxon>Pseudomonadati</taxon>
        <taxon>Thermodesulfobacteriota</taxon>
        <taxon>Desulfobacteria</taxon>
        <taxon>Desulfobacterales</taxon>
        <taxon>Desulfobacteraceae</taxon>
        <taxon>Desulfobacter</taxon>
    </lineage>
</organism>
<evidence type="ECO:0000259" key="1">
    <source>
        <dbReference type="Pfam" id="PF14065"/>
    </source>
</evidence>
<dbReference type="EMBL" id="CM001488">
    <property type="protein sequence ID" value="EIM65442.1"/>
    <property type="molecule type" value="Genomic_DNA"/>
</dbReference>
<evidence type="ECO:0000313" key="2">
    <source>
        <dbReference type="EMBL" id="EIM65442.1"/>
    </source>
</evidence>